<keyword evidence="2" id="KW-1185">Reference proteome</keyword>
<protein>
    <submittedName>
        <fullName evidence="1">Uncharacterized protein</fullName>
    </submittedName>
</protein>
<dbReference type="Proteomes" id="UP000265618">
    <property type="component" value="Unassembled WGS sequence"/>
</dbReference>
<dbReference type="AlphaFoldDB" id="A0A9K3CZF3"/>
<gene>
    <name evidence="1" type="ORF">KIPB_005981</name>
</gene>
<comment type="caution">
    <text evidence="1">The sequence shown here is derived from an EMBL/GenBank/DDBJ whole genome shotgun (WGS) entry which is preliminary data.</text>
</comment>
<dbReference type="EMBL" id="BDIP01001477">
    <property type="protein sequence ID" value="GIQ84484.1"/>
    <property type="molecule type" value="Genomic_DNA"/>
</dbReference>
<evidence type="ECO:0000313" key="1">
    <source>
        <dbReference type="EMBL" id="GIQ84484.1"/>
    </source>
</evidence>
<sequence>MPRTLVLALICACLAAWHGISFIFSTTGVNKFLDGEMPRIEQDMESMKI</sequence>
<feature type="non-terminal residue" evidence="1">
    <location>
        <position position="1"/>
    </location>
</feature>
<evidence type="ECO:0000313" key="2">
    <source>
        <dbReference type="Proteomes" id="UP000265618"/>
    </source>
</evidence>
<organism evidence="1 2">
    <name type="scientific">Kipferlia bialata</name>
    <dbReference type="NCBI Taxonomy" id="797122"/>
    <lineage>
        <taxon>Eukaryota</taxon>
        <taxon>Metamonada</taxon>
        <taxon>Carpediemonas-like organisms</taxon>
        <taxon>Kipferlia</taxon>
    </lineage>
</organism>
<proteinExistence type="predicted"/>
<name>A0A9K3CZF3_9EUKA</name>
<reference evidence="1 2" key="1">
    <citation type="journal article" date="2018" name="PLoS ONE">
        <title>The draft genome of Kipferlia bialata reveals reductive genome evolution in fornicate parasites.</title>
        <authorList>
            <person name="Tanifuji G."/>
            <person name="Takabayashi S."/>
            <person name="Kume K."/>
            <person name="Takagi M."/>
            <person name="Nakayama T."/>
            <person name="Kamikawa R."/>
            <person name="Inagaki Y."/>
            <person name="Hashimoto T."/>
        </authorList>
    </citation>
    <scope>NUCLEOTIDE SEQUENCE [LARGE SCALE GENOMIC DNA]</scope>
    <source>
        <strain evidence="1">NY0173</strain>
    </source>
</reference>
<accession>A0A9K3CZF3</accession>